<evidence type="ECO:0000256" key="1">
    <source>
        <dbReference type="ARBA" id="ARBA00004173"/>
    </source>
</evidence>
<evidence type="ECO:0000256" key="4">
    <source>
        <dbReference type="ARBA" id="ARBA00023128"/>
    </source>
</evidence>
<protein>
    <recommendedName>
        <fullName evidence="7">Cytochrome c oxidase assembly protein</fullName>
    </recommendedName>
</protein>
<evidence type="ECO:0000256" key="3">
    <source>
        <dbReference type="ARBA" id="ARBA00022946"/>
    </source>
</evidence>
<accession>A0A9W4IJE0</accession>
<dbReference type="GO" id="GO:0005739">
    <property type="term" value="C:mitochondrion"/>
    <property type="evidence" value="ECO:0007669"/>
    <property type="project" value="UniProtKB-SubCell"/>
</dbReference>
<dbReference type="PANTHER" id="PTHR28163">
    <property type="entry name" value="PROTEIN PET117 HOMOLOG, MITOCHONDRIAL"/>
    <property type="match status" value="1"/>
</dbReference>
<comment type="subcellular location">
    <subcellularLocation>
        <location evidence="1">Mitochondrion</location>
    </subcellularLocation>
</comment>
<keyword evidence="3" id="KW-0809">Transit peptide</keyword>
<dbReference type="Pfam" id="PF15786">
    <property type="entry name" value="PET117"/>
    <property type="match status" value="1"/>
</dbReference>
<dbReference type="InterPro" id="IPR031568">
    <property type="entry name" value="Pet117"/>
</dbReference>
<evidence type="ECO:0000313" key="6">
    <source>
        <dbReference type="Proteomes" id="UP001152592"/>
    </source>
</evidence>
<dbReference type="OrthoDB" id="76305at2759"/>
<proteinExistence type="inferred from homology"/>
<comment type="similarity">
    <text evidence="2">Belongs to the PET117 family.</text>
</comment>
<keyword evidence="4" id="KW-0496">Mitochondrion</keyword>
<reference evidence="5" key="1">
    <citation type="submission" date="2021-07" db="EMBL/GenBank/DDBJ databases">
        <authorList>
            <person name="Branca A.L. A."/>
        </authorList>
    </citation>
    <scope>NUCLEOTIDE SEQUENCE</scope>
</reference>
<evidence type="ECO:0000313" key="5">
    <source>
        <dbReference type="EMBL" id="CAG8309621.1"/>
    </source>
</evidence>
<dbReference type="AlphaFoldDB" id="A0A9W4IJE0"/>
<comment type="caution">
    <text evidence="5">The sequence shown here is derived from an EMBL/GenBank/DDBJ whole genome shotgun (WGS) entry which is preliminary data.</text>
</comment>
<name>A0A9W4IJE0_9EURO</name>
<dbReference type="PANTHER" id="PTHR28163:SF1">
    <property type="entry name" value="PROTEIN PET117 HOMOLOG, MITOCHONDRIAL"/>
    <property type="match status" value="1"/>
</dbReference>
<organism evidence="5 6">
    <name type="scientific">Penicillium salamii</name>
    <dbReference type="NCBI Taxonomy" id="1612424"/>
    <lineage>
        <taxon>Eukaryota</taxon>
        <taxon>Fungi</taxon>
        <taxon>Dikarya</taxon>
        <taxon>Ascomycota</taxon>
        <taxon>Pezizomycotina</taxon>
        <taxon>Eurotiomycetes</taxon>
        <taxon>Eurotiomycetidae</taxon>
        <taxon>Eurotiales</taxon>
        <taxon>Aspergillaceae</taxon>
        <taxon>Penicillium</taxon>
    </lineage>
</organism>
<dbReference type="EMBL" id="CAJVPD010000088">
    <property type="protein sequence ID" value="CAG8309621.1"/>
    <property type="molecule type" value="Genomic_DNA"/>
</dbReference>
<sequence>MRLTVTIQRLVWSFRSRSIGATHRPPERWGFCHPHRPIDKLINSDLISTFIDLIARVSAFVVHLRVEPYIHLVIMSRAAKATFAATGLGTASIIWFVHWAQEADRAAMHKGVERDMEKQRIRLERQAEFEMQKALEQEYLKLQTVHSTNDDSSTTNKTSNPGS</sequence>
<evidence type="ECO:0000256" key="2">
    <source>
        <dbReference type="ARBA" id="ARBA00008197"/>
    </source>
</evidence>
<dbReference type="Proteomes" id="UP001152592">
    <property type="component" value="Unassembled WGS sequence"/>
</dbReference>
<evidence type="ECO:0008006" key="7">
    <source>
        <dbReference type="Google" id="ProtNLM"/>
    </source>
</evidence>
<gene>
    <name evidence="5" type="ORF">PSALAMII_LOCUS2048</name>
</gene>
<dbReference type="GO" id="GO:0033617">
    <property type="term" value="P:mitochondrial respiratory chain complex IV assembly"/>
    <property type="evidence" value="ECO:0007669"/>
    <property type="project" value="TreeGrafter"/>
</dbReference>